<accession>A0A6M3J341</accession>
<sequence>MHFVLGFLGFLLAGLGIYILIRNGHVYNERQRILGICSKQAKDCIRNGNHNWRSYYDFFDHHSYNEMVFKFWKPVKSFYKEPNSAEL</sequence>
<gene>
    <name evidence="1" type="ORF">MM415B00526_0003</name>
</gene>
<reference evidence="1" key="1">
    <citation type="submission" date="2020-03" db="EMBL/GenBank/DDBJ databases">
        <title>The deep terrestrial virosphere.</title>
        <authorList>
            <person name="Holmfeldt K."/>
            <person name="Nilsson E."/>
            <person name="Simone D."/>
            <person name="Lopez-Fernandez M."/>
            <person name="Wu X."/>
            <person name="de Brujin I."/>
            <person name="Lundin D."/>
            <person name="Andersson A."/>
            <person name="Bertilsson S."/>
            <person name="Dopson M."/>
        </authorList>
    </citation>
    <scope>NUCLEOTIDE SEQUENCE</scope>
    <source>
        <strain evidence="1">MM415B00526</strain>
    </source>
</reference>
<name>A0A6M3J341_9ZZZZ</name>
<dbReference type="EMBL" id="MT141516">
    <property type="protein sequence ID" value="QJA64240.1"/>
    <property type="molecule type" value="Genomic_DNA"/>
</dbReference>
<evidence type="ECO:0000313" key="1">
    <source>
        <dbReference type="EMBL" id="QJA64240.1"/>
    </source>
</evidence>
<protein>
    <submittedName>
        <fullName evidence="1">Uncharacterized protein</fullName>
    </submittedName>
</protein>
<dbReference type="AlphaFoldDB" id="A0A6M3J341"/>
<proteinExistence type="predicted"/>
<organism evidence="1">
    <name type="scientific">viral metagenome</name>
    <dbReference type="NCBI Taxonomy" id="1070528"/>
    <lineage>
        <taxon>unclassified sequences</taxon>
        <taxon>metagenomes</taxon>
        <taxon>organismal metagenomes</taxon>
    </lineage>
</organism>